<organism evidence="1 2">
    <name type="scientific">Sphagnum jensenii</name>
    <dbReference type="NCBI Taxonomy" id="128206"/>
    <lineage>
        <taxon>Eukaryota</taxon>
        <taxon>Viridiplantae</taxon>
        <taxon>Streptophyta</taxon>
        <taxon>Embryophyta</taxon>
        <taxon>Bryophyta</taxon>
        <taxon>Sphagnophytina</taxon>
        <taxon>Sphagnopsida</taxon>
        <taxon>Sphagnales</taxon>
        <taxon>Sphagnaceae</taxon>
        <taxon>Sphagnum</taxon>
    </lineage>
</organism>
<keyword evidence="2" id="KW-1185">Reference proteome</keyword>
<accession>A0ABP1AHH6</accession>
<name>A0ABP1AHH6_9BRYO</name>
<dbReference type="PANTHER" id="PTHR37743">
    <property type="entry name" value="ARM REPEAT SUPERFAMILY PROTEIN"/>
    <property type="match status" value="1"/>
</dbReference>
<evidence type="ECO:0000313" key="2">
    <source>
        <dbReference type="Proteomes" id="UP001497522"/>
    </source>
</evidence>
<evidence type="ECO:0008006" key="3">
    <source>
        <dbReference type="Google" id="ProtNLM"/>
    </source>
</evidence>
<protein>
    <recommendedName>
        <fullName evidence="3">ARM repeat superfamily protein</fullName>
    </recommendedName>
</protein>
<reference evidence="1" key="1">
    <citation type="submission" date="2024-03" db="EMBL/GenBank/DDBJ databases">
        <authorList>
            <consortium name="ELIXIR-Norway"/>
            <consortium name="Elixir Norway"/>
        </authorList>
    </citation>
    <scope>NUCLEOTIDE SEQUENCE</scope>
</reference>
<sequence length="1093" mass="120437">MLQEEGDDDDSVARMMLWETNNRRAAALPPLGRVLATIFAAECREVEKNLASDSARTKQGSVGRAVTSLLQHVDKGLQSGSSLDEIHVPLLEHAVKSKDHGNRRKVVALMQWLLKASELQKSLGDSLAAIIGASQWDNRVKLGWCVVVRELVELGSLLYDVSPASSDKNLEDVHFFPDEGIIYDGSVKEEGKQRAPTRLTIAAADCSIVITRHLATGPSAQFNLPGKPKELKVEIQPQKKAVSKDYGEQMLWEILDDVILLVTELHEWNRRGRLLHAQGLQQVQKRLQDLAKFRDSLQSQGEADMAVGVAVMAACWRHYSGLILLEDYTLSSHPQPAIEHWLGALQHWTQEAQESALTDSRRADEMRGYALTCLALVIGRLEPQRLETILEAFEGHLFQALLSQVRGGDNEIVDLAVAVLRALLFRPPPATLKANVTGPSISSRMEEVVPMLMDMLDSRDSAARAGVLLVAEFFALNPESSELEKLFARLDSNETVQRRNALDVLAELLSISTKNTDTIDSTLSHTIANHLFSRLGDEELMNRVEASSLFAKLDPAFTLATLVRLVYSADIRLRSAATLAVEAVLNGHANQCHTVFVLLDCLRDLMEEKSRGPQIVDKGKEAATKAGASLDLDRVLRVIPAWASRVQNWESLIRPLLHKMFAEASNPIIPRFLSHISSHLSDKPHLVFPLICQHMQEQPVLTQEVIHKLSKDEDALGRMLFQRLSPMLALRILSLQAFDQLDFLDLYGNLRGNNNAERGPCIATLLLERMCDRYEFDDVRKVASELTGRLLPTVMLPLVTAQLEGATTTRDTRRAKACLFTICTSLMIRGRDTLDHPLMKHVQQLLSTILLWPGGSSEIVKAQHGCIDCYAAMICVEFQTNGTITQSPQPQASKGKAKIIEEIPEGQSHIHASQEGEGQATEQAPMVFRVCMANVLISAAQKISSSSRPMFAKMIMPPLLNYLEVGTETQIRGACLQVLFTAVYHLKGPAILPFANDLLSLSVATIQGYHPPEERMGSAKLLASLLAADEEIVKEIAPNLVNAQMAIAAVANMDASSELRALCEQLLSCMTPSSDAVLSSSPSSSLPSFPLYG</sequence>
<dbReference type="SUPFAM" id="SSF48371">
    <property type="entry name" value="ARM repeat"/>
    <property type="match status" value="1"/>
</dbReference>
<dbReference type="PANTHER" id="PTHR37743:SF1">
    <property type="entry name" value="ARM REPEAT SUPERFAMILY PROTEIN"/>
    <property type="match status" value="1"/>
</dbReference>
<dbReference type="EMBL" id="OZ023713">
    <property type="protein sequence ID" value="CAK9861870.1"/>
    <property type="molecule type" value="Genomic_DNA"/>
</dbReference>
<dbReference type="Proteomes" id="UP001497522">
    <property type="component" value="Chromosome 12"/>
</dbReference>
<gene>
    <name evidence="1" type="ORF">CSSPJE1EN2_LOCUS4865</name>
</gene>
<dbReference type="Gene3D" id="1.25.10.10">
    <property type="entry name" value="Leucine-rich Repeat Variant"/>
    <property type="match status" value="1"/>
</dbReference>
<evidence type="ECO:0000313" key="1">
    <source>
        <dbReference type="EMBL" id="CAK9861870.1"/>
    </source>
</evidence>
<dbReference type="InterPro" id="IPR016024">
    <property type="entry name" value="ARM-type_fold"/>
</dbReference>
<proteinExistence type="predicted"/>
<dbReference type="InterPro" id="IPR011989">
    <property type="entry name" value="ARM-like"/>
</dbReference>